<reference evidence="3 4" key="1">
    <citation type="submission" date="2021-03" db="EMBL/GenBank/DDBJ databases">
        <title>Complete genome of Streptomyces formicae strain 1H-GS9 (DSM 100524).</title>
        <authorList>
            <person name="Atanasov K.E."/>
            <person name="Altabella T."/>
            <person name="Ferrer A."/>
        </authorList>
    </citation>
    <scope>NUCLEOTIDE SEQUENCE [LARGE SCALE GENOMIC DNA]</scope>
    <source>
        <strain evidence="3 4">1H-GS9</strain>
    </source>
</reference>
<proteinExistence type="predicted"/>
<evidence type="ECO:0000256" key="2">
    <source>
        <dbReference type="SAM" id="SignalP"/>
    </source>
</evidence>
<organism evidence="3 4">
    <name type="scientific">Streptomyces formicae</name>
    <dbReference type="NCBI Taxonomy" id="1616117"/>
    <lineage>
        <taxon>Bacteria</taxon>
        <taxon>Bacillati</taxon>
        <taxon>Actinomycetota</taxon>
        <taxon>Actinomycetes</taxon>
        <taxon>Kitasatosporales</taxon>
        <taxon>Streptomycetaceae</taxon>
        <taxon>Streptomyces</taxon>
    </lineage>
</organism>
<protein>
    <recommendedName>
        <fullName evidence="5">Secreted protein</fullName>
    </recommendedName>
</protein>
<accession>A0ABY3WCP5</accession>
<dbReference type="RefSeq" id="WP_242328823.1">
    <property type="nucleotide sequence ID" value="NZ_CP071872.1"/>
</dbReference>
<gene>
    <name evidence="3" type="ORF">J4032_01295</name>
</gene>
<dbReference type="EMBL" id="CP071872">
    <property type="protein sequence ID" value="UNM10323.1"/>
    <property type="molecule type" value="Genomic_DNA"/>
</dbReference>
<keyword evidence="2" id="KW-0732">Signal</keyword>
<keyword evidence="4" id="KW-1185">Reference proteome</keyword>
<feature type="chain" id="PRO_5045739226" description="Secreted protein" evidence="2">
    <location>
        <begin position="27"/>
        <end position="95"/>
    </location>
</feature>
<evidence type="ECO:0008006" key="5">
    <source>
        <dbReference type="Google" id="ProtNLM"/>
    </source>
</evidence>
<sequence>MAKKLIRTVVGVALFAAAAVGVAASAEDPGWGLGTQVTTAAPDPGWEVPDPGWEIAPQTVQGDPGWGSASAPRTLQDPGWGAAPAADPGWGSAQA</sequence>
<feature type="region of interest" description="Disordered" evidence="1">
    <location>
        <begin position="58"/>
        <end position="95"/>
    </location>
</feature>
<evidence type="ECO:0000313" key="3">
    <source>
        <dbReference type="EMBL" id="UNM10323.1"/>
    </source>
</evidence>
<evidence type="ECO:0000313" key="4">
    <source>
        <dbReference type="Proteomes" id="UP000828924"/>
    </source>
</evidence>
<dbReference type="Proteomes" id="UP000828924">
    <property type="component" value="Chromosome"/>
</dbReference>
<feature type="compositionally biased region" description="Low complexity" evidence="1">
    <location>
        <begin position="77"/>
        <end position="95"/>
    </location>
</feature>
<name>A0ABY3WCP5_9ACTN</name>
<feature type="signal peptide" evidence="2">
    <location>
        <begin position="1"/>
        <end position="26"/>
    </location>
</feature>
<evidence type="ECO:0000256" key="1">
    <source>
        <dbReference type="SAM" id="MobiDB-lite"/>
    </source>
</evidence>